<evidence type="ECO:0000313" key="3">
    <source>
        <dbReference type="EMBL" id="KAF2223547.1"/>
    </source>
</evidence>
<dbReference type="OrthoDB" id="276323at2759"/>
<dbReference type="PANTHER" id="PTHR12832:SF11">
    <property type="entry name" value="LD23868P"/>
    <property type="match status" value="1"/>
</dbReference>
<feature type="compositionally biased region" description="Polar residues" evidence="2">
    <location>
        <begin position="24"/>
        <end position="36"/>
    </location>
</feature>
<feature type="region of interest" description="Disordered" evidence="2">
    <location>
        <begin position="640"/>
        <end position="696"/>
    </location>
</feature>
<dbReference type="EMBL" id="ML992506">
    <property type="protein sequence ID" value="KAF2223547.1"/>
    <property type="molecule type" value="Genomic_DNA"/>
</dbReference>
<accession>A0A6A6GCY4</accession>
<gene>
    <name evidence="3" type="ORF">BDZ85DRAFT_111050</name>
</gene>
<dbReference type="AlphaFoldDB" id="A0A6A6GCY4"/>
<evidence type="ECO:0000256" key="1">
    <source>
        <dbReference type="ARBA" id="ARBA00010954"/>
    </source>
</evidence>
<sequence>MDTSDGANDGRRGSVSHKQPVVLPNTTSTQSPSCRTKTQKAENPSHIAASASFTSADASTLCSTGSPKKAYLHADQQTPKKHVSTQILNKSNGRPRSIDITPSSAPISTFSRNGVLSDMEIEFKLHQLLEVETGSEDGDYVTAFAKAARHPPITHESLSELDISRIINNPKLRHDVNLDKELHFRPNLDGSRGRQKLRAADDYWRALIAELVLYRVVGTKLMQCSTVQETEHWSRMMRSTQRRMPVMFETIRDILKTLVPERDQAVVAERIDVAMIMQEISKGVFDMMSLANWLATLLKAHCAPMRDEWIDQMVGQVQKSIECTEERYLAFGLRQLLGILEAMKLDVANHQIRHLRAMLIEDGVNFQTKYHLTRIHYGRIDVHKARKWFYREHRLHLSSASSPDKLSVFVSALFKSLLSSSSLSSLPENFSLDSDRLRSFRADLHSLVHSSLVADILDRLLPSSIPAEARSQAHATLKASLPSIVPDHKRPVDCAANIAVELVRIAGSLTAGPRSFDGVKIDFAERNLRNDLAPGSNAFHCRIRQLLSKQLPTLEKLVREHLPLTPLSLHDAMFANSTASPSALFDRSAPPATPASVQQSKGIEAILKRIAHVAVLHWHIWSPIIYDAEAEEGEILSPMSAYDSEGSSASGSDTESEAGSEVSEVSSAGIAGDNMRPASPLTKEEESSDEASREQL</sequence>
<name>A0A6A6GCY4_9PEZI</name>
<feature type="region of interest" description="Disordered" evidence="2">
    <location>
        <begin position="1"/>
        <end position="49"/>
    </location>
</feature>
<reference evidence="4" key="1">
    <citation type="journal article" date="2020" name="Stud. Mycol.">
        <title>101 Dothideomycetes genomes: A test case for predicting lifestyles and emergence of pathogens.</title>
        <authorList>
            <person name="Haridas S."/>
            <person name="Albert R."/>
            <person name="Binder M."/>
            <person name="Bloem J."/>
            <person name="LaButti K."/>
            <person name="Salamov A."/>
            <person name="Andreopoulos B."/>
            <person name="Baker S."/>
            <person name="Barry K."/>
            <person name="Bills G."/>
            <person name="Bluhm B."/>
            <person name="Cannon C."/>
            <person name="Castanera R."/>
            <person name="Culley D."/>
            <person name="Daum C."/>
            <person name="Ezra D."/>
            <person name="Gonzalez J."/>
            <person name="Henrissat B."/>
            <person name="Kuo A."/>
            <person name="Liang C."/>
            <person name="Lipzen A."/>
            <person name="Lutzoni F."/>
            <person name="Magnuson J."/>
            <person name="Mondo S."/>
            <person name="Nolan M."/>
            <person name="Ohm R."/>
            <person name="Pangilinan J."/>
            <person name="Park H.-J."/>
            <person name="Ramirez L."/>
            <person name="Alfaro M."/>
            <person name="Sun H."/>
            <person name="Tritt A."/>
            <person name="Yoshinaga Y."/>
            <person name="Zwiers L.-H."/>
            <person name="Turgeon B."/>
            <person name="Goodwin S."/>
            <person name="Spatafora J."/>
            <person name="Crous P."/>
            <person name="Grigoriev I."/>
        </authorList>
    </citation>
    <scope>NUCLEOTIDE SEQUENCE [LARGE SCALE GENOMIC DNA]</scope>
    <source>
        <strain evidence="4">CECT 20119</strain>
    </source>
</reference>
<evidence type="ECO:0000313" key="4">
    <source>
        <dbReference type="Proteomes" id="UP000799538"/>
    </source>
</evidence>
<proteinExistence type="inferred from homology"/>
<feature type="compositionally biased region" description="Basic and acidic residues" evidence="2">
    <location>
        <begin position="682"/>
        <end position="696"/>
    </location>
</feature>
<dbReference type="GO" id="GO:0010737">
    <property type="term" value="P:protein kinase A signaling"/>
    <property type="evidence" value="ECO:0007669"/>
    <property type="project" value="TreeGrafter"/>
</dbReference>
<organism evidence="3 4">
    <name type="scientific">Elsinoe ampelina</name>
    <dbReference type="NCBI Taxonomy" id="302913"/>
    <lineage>
        <taxon>Eukaryota</taxon>
        <taxon>Fungi</taxon>
        <taxon>Dikarya</taxon>
        <taxon>Ascomycota</taxon>
        <taxon>Pezizomycotina</taxon>
        <taxon>Dothideomycetes</taxon>
        <taxon>Dothideomycetidae</taxon>
        <taxon>Myriangiales</taxon>
        <taxon>Elsinoaceae</taxon>
        <taxon>Elsinoe</taxon>
    </lineage>
</organism>
<dbReference type="Pfam" id="PF05794">
    <property type="entry name" value="Tcp11"/>
    <property type="match status" value="1"/>
</dbReference>
<dbReference type="InterPro" id="IPR008862">
    <property type="entry name" value="Tcp11"/>
</dbReference>
<dbReference type="PANTHER" id="PTHR12832">
    <property type="entry name" value="TESTIS-SPECIFIC PROTEIN PBS13 T-COMPLEX 11"/>
    <property type="match status" value="1"/>
</dbReference>
<comment type="similarity">
    <text evidence="1">Belongs to the TCP11 family.</text>
</comment>
<protein>
    <submittedName>
        <fullName evidence="3">T-complex protein 11-domain-containing protein</fullName>
    </submittedName>
</protein>
<keyword evidence="4" id="KW-1185">Reference proteome</keyword>
<evidence type="ECO:0000256" key="2">
    <source>
        <dbReference type="SAM" id="MobiDB-lite"/>
    </source>
</evidence>
<dbReference type="Proteomes" id="UP000799538">
    <property type="component" value="Unassembled WGS sequence"/>
</dbReference>
<feature type="compositionally biased region" description="Low complexity" evidence="2">
    <location>
        <begin position="657"/>
        <end position="669"/>
    </location>
</feature>